<dbReference type="PANTHER" id="PTHR16008">
    <property type="entry name" value="F-BOX ONLY PROTEIN 4"/>
    <property type="match status" value="1"/>
</dbReference>
<comment type="caution">
    <text evidence="3">The sequence shown here is derived from an EMBL/GenBank/DDBJ whole genome shotgun (WGS) entry which is preliminary data.</text>
</comment>
<proteinExistence type="predicted"/>
<feature type="region of interest" description="Disordered" evidence="1">
    <location>
        <begin position="37"/>
        <end position="56"/>
    </location>
</feature>
<accession>A0A8J6EY81</accession>
<dbReference type="CDD" id="cd22085">
    <property type="entry name" value="F-box_FBXO4"/>
    <property type="match status" value="1"/>
</dbReference>
<dbReference type="SUPFAM" id="SSF81383">
    <property type="entry name" value="F-box domain"/>
    <property type="match status" value="1"/>
</dbReference>
<dbReference type="AlphaFoldDB" id="A0A8J6EY81"/>
<dbReference type="Gene3D" id="3.40.50.300">
    <property type="entry name" value="P-loop containing nucleotide triphosphate hydrolases"/>
    <property type="match status" value="1"/>
</dbReference>
<dbReference type="GO" id="GO:0031146">
    <property type="term" value="P:SCF-dependent proteasomal ubiquitin-dependent protein catabolic process"/>
    <property type="evidence" value="ECO:0007669"/>
    <property type="project" value="InterPro"/>
</dbReference>
<dbReference type="PROSITE" id="PS50181">
    <property type="entry name" value="FBOX"/>
    <property type="match status" value="1"/>
</dbReference>
<organism evidence="3 4">
    <name type="scientific">Eleutherodactylus coqui</name>
    <name type="common">Puerto Rican coqui</name>
    <dbReference type="NCBI Taxonomy" id="57060"/>
    <lineage>
        <taxon>Eukaryota</taxon>
        <taxon>Metazoa</taxon>
        <taxon>Chordata</taxon>
        <taxon>Craniata</taxon>
        <taxon>Vertebrata</taxon>
        <taxon>Euteleostomi</taxon>
        <taxon>Amphibia</taxon>
        <taxon>Batrachia</taxon>
        <taxon>Anura</taxon>
        <taxon>Neobatrachia</taxon>
        <taxon>Hyloidea</taxon>
        <taxon>Eleutherodactylidae</taxon>
        <taxon>Eleutherodactylinae</taxon>
        <taxon>Eleutherodactylus</taxon>
        <taxon>Eleutherodactylus</taxon>
    </lineage>
</organism>
<sequence length="383" mass="43115">MAEGGAVPAVEWNRFEAAIIKGFRQLRDRYLHSARGRGALEDGSEGPELATGSDSPLDALPVDMQWYILTFLSPQDLCRLGLTNQYWHSMVQDRLLWKYFLLRDHPTWSSIDSHNLPDLDVLDSCLCELPDGNEYNYMSIYLRSCPKTRRSMRSRNPIYGAVTSFLQSLVMQGEPRFAMFGPGLEQLDDSLVTRMMTSPNLLPVVSILQRQINGVGSGVTFQLNGEHKFNILTLYSATRLERNRAREQQSATVNKMFIPKGSVNGEQRTGYSLIPQVKEVCKVVSGFIYVADAESHKKHNREEEMAHIQAMVDPLLGAPRKPLLVLACVTNPGDKRIPCVYLAHELGLSKLNRPWMVQNTEASTLFGLLDGFAWILAEVGRKL</sequence>
<dbReference type="EMBL" id="WNTK01000009">
    <property type="protein sequence ID" value="KAG9477957.1"/>
    <property type="molecule type" value="Genomic_DNA"/>
</dbReference>
<dbReference type="Gene3D" id="1.20.1280.50">
    <property type="match status" value="1"/>
</dbReference>
<protein>
    <recommendedName>
        <fullName evidence="2">F-box domain-containing protein</fullName>
    </recommendedName>
</protein>
<gene>
    <name evidence="3" type="ORF">GDO78_013117</name>
</gene>
<evidence type="ECO:0000256" key="1">
    <source>
        <dbReference type="SAM" id="MobiDB-lite"/>
    </source>
</evidence>
<dbReference type="InterPro" id="IPR027417">
    <property type="entry name" value="P-loop_NTPase"/>
</dbReference>
<dbReference type="CDD" id="cd11656">
    <property type="entry name" value="FBX4_GTPase_like"/>
    <property type="match status" value="1"/>
</dbReference>
<evidence type="ECO:0000313" key="4">
    <source>
        <dbReference type="Proteomes" id="UP000770717"/>
    </source>
</evidence>
<dbReference type="InterPro" id="IPR001810">
    <property type="entry name" value="F-box_dom"/>
</dbReference>
<dbReference type="OrthoDB" id="3219396at2759"/>
<dbReference type="SMART" id="SM00256">
    <property type="entry name" value="FBOX"/>
    <property type="match status" value="1"/>
</dbReference>
<dbReference type="InterPro" id="IPR039588">
    <property type="entry name" value="FBXO4"/>
</dbReference>
<name>A0A8J6EY81_ELECQ</name>
<dbReference type="InterPro" id="IPR036047">
    <property type="entry name" value="F-box-like_dom_sf"/>
</dbReference>
<reference evidence="3" key="1">
    <citation type="thesis" date="2020" institute="ProQuest LLC" country="789 East Eisenhower Parkway, Ann Arbor, MI, USA">
        <title>Comparative Genomics and Chromosome Evolution.</title>
        <authorList>
            <person name="Mudd A.B."/>
        </authorList>
    </citation>
    <scope>NUCLEOTIDE SEQUENCE</scope>
    <source>
        <strain evidence="3">HN-11 Male</strain>
        <tissue evidence="3">Kidney and liver</tissue>
    </source>
</reference>
<feature type="domain" description="F-box" evidence="2">
    <location>
        <begin position="54"/>
        <end position="100"/>
    </location>
</feature>
<evidence type="ECO:0000313" key="3">
    <source>
        <dbReference type="EMBL" id="KAG9477957.1"/>
    </source>
</evidence>
<dbReference type="Pfam" id="PF12937">
    <property type="entry name" value="F-box-like"/>
    <property type="match status" value="1"/>
</dbReference>
<dbReference type="PANTHER" id="PTHR16008:SF4">
    <property type="entry name" value="F-BOX ONLY PROTEIN 4"/>
    <property type="match status" value="1"/>
</dbReference>
<evidence type="ECO:0000259" key="2">
    <source>
        <dbReference type="PROSITE" id="PS50181"/>
    </source>
</evidence>
<dbReference type="Proteomes" id="UP000770717">
    <property type="component" value="Unassembled WGS sequence"/>
</dbReference>
<keyword evidence="4" id="KW-1185">Reference proteome</keyword>
<dbReference type="GO" id="GO:0019005">
    <property type="term" value="C:SCF ubiquitin ligase complex"/>
    <property type="evidence" value="ECO:0007669"/>
    <property type="project" value="TreeGrafter"/>
</dbReference>
<dbReference type="GO" id="GO:0000209">
    <property type="term" value="P:protein polyubiquitination"/>
    <property type="evidence" value="ECO:0007669"/>
    <property type="project" value="TreeGrafter"/>
</dbReference>